<dbReference type="Gene3D" id="2.60.40.10">
    <property type="entry name" value="Immunoglobulins"/>
    <property type="match status" value="6"/>
</dbReference>
<dbReference type="PANTHER" id="PTHR39576">
    <property type="entry name" value="ATTACHING AND EFFACING PROTEIN HOMOLOG-RELATED-RELATED"/>
    <property type="match status" value="1"/>
</dbReference>
<dbReference type="InterPro" id="IPR003344">
    <property type="entry name" value="Big_1_dom"/>
</dbReference>
<protein>
    <submittedName>
        <fullName evidence="2">Uncharacterized protein</fullName>
    </submittedName>
</protein>
<dbReference type="PANTHER" id="PTHR39576:SF2">
    <property type="entry name" value="ATTACHING AND EFFACING PROTEIN HOMOLOG-RELATED"/>
    <property type="match status" value="1"/>
</dbReference>
<gene>
    <name evidence="2" type="ORF">A9Y76_22575</name>
</gene>
<dbReference type="OrthoDB" id="8641966at2"/>
<dbReference type="InterPro" id="IPR024519">
    <property type="entry name" value="IAT_beta"/>
</dbReference>
<dbReference type="PRINTS" id="PR01369">
    <property type="entry name" value="INTIMIN"/>
</dbReference>
<dbReference type="InterPro" id="IPR051715">
    <property type="entry name" value="Intimin-Invasin_domain"/>
</dbReference>
<dbReference type="GO" id="GO:0007155">
    <property type="term" value="P:cell adhesion"/>
    <property type="evidence" value="ECO:0007669"/>
    <property type="project" value="InterPro"/>
</dbReference>
<dbReference type="InterPro" id="IPR013783">
    <property type="entry name" value="Ig-like_fold"/>
</dbReference>
<dbReference type="SUPFAM" id="SSF49373">
    <property type="entry name" value="Invasin/intimin cell-adhesion fragments"/>
    <property type="match status" value="6"/>
</dbReference>
<dbReference type="Pfam" id="PF09134">
    <property type="entry name" value="Invasin_D3"/>
    <property type="match status" value="1"/>
</dbReference>
<evidence type="ECO:0000256" key="1">
    <source>
        <dbReference type="ARBA" id="ARBA00010116"/>
    </source>
</evidence>
<sequence length="1181" mass="120883">MKTPGRKTPPRRQGWQAWGKRIALTQIAAQIGLIVGPLYTAHVYAQEADANAQEQQQTEQQKQQDAHLQKLAEITQQIGQSVSTPNGNVDLKGMAGQQISGAAAEAAQNALSQFGTARVDLGAVHDMRNFSGAVDTLIPLVDTESNLFFTQLGLRRNDGQFTGNLGFGHRHFTDNWMLGYNAFYDQNISRGHQRFGVGIEAWRDYLKLSGNAYVRISDWKASPDLLDYDERPANGFDLRAEGYLPSMPSLGAKLMYEQYFGNEVGLFGPSNRASNPAAVTVGLNYTPIPLVSIGVDHRRGNGGNSTSANVQFTYQLGQPWSKQIDPAQVAARRSLAGSRTDLVERNNNIVLEYRKRQMIKLNLPAQVTGKSANTVDLHYTVEAKHGLGRIQWQDGALVAAGGAIVDAGGGNYQVRMPLYQAGTANAYPLTGVAYDVQGNASQMAATTVIVSPGDPDAAKSTVSASPLMIPATGKGVSVVTINLADKDGNAIGGAAETLSATLTETLDAAGATVFSLPPQPATLGTVAEVQPGVYQVTVTSGTRPGTLVVSPKVQDAALAEVTIAEVADAESARFEAGNFVVVADGAVATGTATNQVKARVTDEAGNALAGITVAFSLSGSAQVAGGGSLNVKTDADGYAVLAFTDVKAEVVTIGASLVNGASASVQATFIADAATASLTGSDIGVDKPVVIANGIDRAQFSATVKDANGNVVPGVTVEWKTDVGALSGTSSTTDANGVATANLSHMLAGIAQVTAKVGSATAVNAPTVTFVGDSSSAGIGSGDFTVDKTTIVANDTDIATYTAIVKDAKGNVVVGVPVAWATDLGTLSAETTPTDATGTAKVSLHGTKAGTAQVTAQVNATPVDAPKVTLTADSASAGIGSDGVTVDKTSVGADGTDVATFKALVKDANGNPVRDVDVTWSTTFGNLGGTTSKTDANGIATVTLSSTALGAAQVQARLGSSAAVDAPVVTFIGSIATARISALTSSIAKITATGGESTTLTATVTDAAGHAVPDATVDWSTTAGDLAGATSNTGADGKATVTFTAVRTETTNGTATITAGINSTTRDTNVTLRTVLEAGGKYYWTQNTDYKPTSEANSDAMCSAHGGGTTATQADLQAFATAGGDFKGMKVTGEYAGATYGGWYRLGGTWTTTAGKFDSTGDPVGHTLPPGMLDNISVCVK</sequence>
<dbReference type="SMART" id="SM00634">
    <property type="entry name" value="BID_1"/>
    <property type="match status" value="5"/>
</dbReference>
<dbReference type="AlphaFoldDB" id="A0A192A4W6"/>
<reference evidence="3" key="1">
    <citation type="submission" date="2016-06" db="EMBL/GenBank/DDBJ databases">
        <authorList>
            <person name="Xu Y."/>
            <person name="Nagy A."/>
            <person name="Yan X."/>
            <person name="Kim S.W."/>
            <person name="Haley B."/>
            <person name="Liu N.T."/>
            <person name="Nou X."/>
        </authorList>
    </citation>
    <scope>NUCLEOTIDE SEQUENCE [LARGE SCALE GENOMIC DNA]</scope>
    <source>
        <strain evidence="3">ATCC 49129</strain>
    </source>
</reference>
<dbReference type="InterPro" id="IPR015217">
    <property type="entry name" value="Invasin_dom_3"/>
</dbReference>
<dbReference type="Gene3D" id="2.40.160.160">
    <property type="entry name" value="Inverse autotransporter, beta-domain"/>
    <property type="match status" value="1"/>
</dbReference>
<dbReference type="EMBL" id="CP016023">
    <property type="protein sequence ID" value="ANJ75301.1"/>
    <property type="molecule type" value="Genomic_DNA"/>
</dbReference>
<dbReference type="InterPro" id="IPR008964">
    <property type="entry name" value="Invasin/intimin_cell_adhesion"/>
</dbReference>
<dbReference type="Pfam" id="PF11924">
    <property type="entry name" value="IAT_beta"/>
    <property type="match status" value="1"/>
</dbReference>
<dbReference type="RefSeq" id="WP_064807796.1">
    <property type="nucleotide sequence ID" value="NZ_CP016023.1"/>
</dbReference>
<dbReference type="GO" id="GO:0009279">
    <property type="term" value="C:cell outer membrane"/>
    <property type="evidence" value="ECO:0007669"/>
    <property type="project" value="TreeGrafter"/>
</dbReference>
<keyword evidence="3" id="KW-1185">Reference proteome</keyword>
<comment type="similarity">
    <text evidence="1">Belongs to the intimin/invasin family.</text>
</comment>
<accession>A0A192A4W6</accession>
<organism evidence="2 3">
    <name type="scientific">Ralstonia insidiosa</name>
    <dbReference type="NCBI Taxonomy" id="190721"/>
    <lineage>
        <taxon>Bacteria</taxon>
        <taxon>Pseudomonadati</taxon>
        <taxon>Pseudomonadota</taxon>
        <taxon>Betaproteobacteria</taxon>
        <taxon>Burkholderiales</taxon>
        <taxon>Burkholderiaceae</taxon>
        <taxon>Ralstonia</taxon>
    </lineage>
</organism>
<dbReference type="Proteomes" id="UP000078572">
    <property type="component" value="Chromosome 2"/>
</dbReference>
<evidence type="ECO:0000313" key="3">
    <source>
        <dbReference type="Proteomes" id="UP000078572"/>
    </source>
</evidence>
<dbReference type="GeneID" id="61528830"/>
<proteinExistence type="inferred from homology"/>
<evidence type="ECO:0000313" key="2">
    <source>
        <dbReference type="EMBL" id="ANJ75301.1"/>
    </source>
</evidence>
<dbReference type="Pfam" id="PF02369">
    <property type="entry name" value="Big_1"/>
    <property type="match status" value="5"/>
</dbReference>
<dbReference type="InterPro" id="IPR003535">
    <property type="entry name" value="Intimin/invasin_bac"/>
</dbReference>
<dbReference type="InterPro" id="IPR038177">
    <property type="entry name" value="IAT_beta_sf"/>
</dbReference>
<dbReference type="PROSITE" id="PS51127">
    <property type="entry name" value="BIG1"/>
    <property type="match status" value="5"/>
</dbReference>
<name>A0A192A4W6_9RALS</name>
<dbReference type="FunFam" id="2.40.160.160:FF:000001">
    <property type="entry name" value="Intimin-like inverse autotransporter SinH"/>
    <property type="match status" value="1"/>
</dbReference>